<dbReference type="Gene3D" id="3.80.30.30">
    <property type="match status" value="1"/>
</dbReference>
<dbReference type="PANTHER" id="PTHR37822">
    <property type="entry name" value="SPORE PHOTOPRODUCT LYASE-RELATED"/>
    <property type="match status" value="1"/>
</dbReference>
<dbReference type="GO" id="GO:0003913">
    <property type="term" value="F:DNA photolyase activity"/>
    <property type="evidence" value="ECO:0007669"/>
    <property type="project" value="TreeGrafter"/>
</dbReference>
<dbReference type="GO" id="GO:1904047">
    <property type="term" value="F:S-adenosyl-L-methionine binding"/>
    <property type="evidence" value="ECO:0007669"/>
    <property type="project" value="TreeGrafter"/>
</dbReference>
<gene>
    <name evidence="1" type="ORF">MNB_ARC-1_398</name>
</gene>
<dbReference type="EC" id="4.1.99.-" evidence="1"/>
<dbReference type="PANTHER" id="PTHR37822:SF2">
    <property type="entry name" value="SPORE PHOTOPRODUCT LYASE"/>
    <property type="match status" value="1"/>
</dbReference>
<dbReference type="EMBL" id="UOYO01000026">
    <property type="protein sequence ID" value="VAY87467.1"/>
    <property type="molecule type" value="Genomic_DNA"/>
</dbReference>
<name>A0A3B1DT34_9ZZZZ</name>
<proteinExistence type="predicted"/>
<dbReference type="Pfam" id="PF20903">
    <property type="entry name" value="SPL"/>
    <property type="match status" value="1"/>
</dbReference>
<keyword evidence="1" id="KW-0456">Lyase</keyword>
<reference evidence="1" key="1">
    <citation type="submission" date="2018-10" db="EMBL/GenBank/DDBJ databases">
        <authorList>
            <person name="Aoki K."/>
        </authorList>
    </citation>
    <scope>NUCLEOTIDE SEQUENCE</scope>
</reference>
<accession>A0A3B1DT34</accession>
<protein>
    <submittedName>
        <fullName evidence="1">Spore photoproduct lyase</fullName>
        <ecNumber evidence="1">4.1.99.-</ecNumber>
    </submittedName>
</protein>
<dbReference type="InterPro" id="IPR049539">
    <property type="entry name" value="SPL"/>
</dbReference>
<organism evidence="1">
    <name type="scientific">hydrothermal vent metagenome</name>
    <dbReference type="NCBI Taxonomy" id="652676"/>
    <lineage>
        <taxon>unclassified sequences</taxon>
        <taxon>metagenomes</taxon>
        <taxon>ecological metagenomes</taxon>
    </lineage>
</organism>
<dbReference type="GO" id="GO:0042601">
    <property type="term" value="C:endospore-forming forespore"/>
    <property type="evidence" value="ECO:0007669"/>
    <property type="project" value="TreeGrafter"/>
</dbReference>
<sequence>MDLDRYNFTVSQKNILKNIMTDFKMWNENNIEKSIFLKYENCYQGKQLSKKIFEYIVSSHKNLKENENDYKIFKNLRHKANNFSYQTINKNGFGLGACPVASEGTRCCNLLTLDVVESCGFDCSYCSIQSFYAHNKIGFDKNLKTKLKNIKLDPKQIYHIGTGQSSDSLLWGNREGILDALFDFAFSNPNVILEFKTKSNNITYFIKNKNKIPKNIIVTWSLNTPTIISNEEHLTSSLEQRLSSARALSDIGVLIGFHFHPIIQYKDYLSEYKELYKKVQELFTFEEVILISFGTLTFTKPVINKLRQRAVNTKVLQMPFETINNKQSYCLKTKLEMFKVAYDSFKSWHHKVYFYLCMEDKSLWKQIFGYEYSSNNQFEDFMLNSYMDKINKKDLKT</sequence>
<dbReference type="AlphaFoldDB" id="A0A3B1DT34"/>
<evidence type="ECO:0000313" key="1">
    <source>
        <dbReference type="EMBL" id="VAY87467.1"/>
    </source>
</evidence>
<dbReference type="GO" id="GO:0051539">
    <property type="term" value="F:4 iron, 4 sulfur cluster binding"/>
    <property type="evidence" value="ECO:0007669"/>
    <property type="project" value="TreeGrafter"/>
</dbReference>